<dbReference type="PANTHER" id="PTHR23153:SF38">
    <property type="entry name" value="UBX DOMAIN-CONTAINING PROTEIN 6"/>
    <property type="match status" value="1"/>
</dbReference>
<dbReference type="Gene3D" id="1.20.58.2190">
    <property type="match status" value="1"/>
</dbReference>
<feature type="compositionally biased region" description="Low complexity" evidence="1">
    <location>
        <begin position="1"/>
        <end position="11"/>
    </location>
</feature>
<dbReference type="AlphaFoldDB" id="A0A0P1BBC1"/>
<dbReference type="InterPro" id="IPR018997">
    <property type="entry name" value="PUB_domain"/>
</dbReference>
<dbReference type="SUPFAM" id="SSF143503">
    <property type="entry name" value="PUG domain-like"/>
    <property type="match status" value="1"/>
</dbReference>
<dbReference type="EMBL" id="CCYA01000217">
    <property type="protein sequence ID" value="CEH13375.1"/>
    <property type="molecule type" value="Genomic_DNA"/>
</dbReference>
<dbReference type="Proteomes" id="UP000054845">
    <property type="component" value="Unassembled WGS sequence"/>
</dbReference>
<dbReference type="InterPro" id="IPR036339">
    <property type="entry name" value="PUB-like_dom_sf"/>
</dbReference>
<dbReference type="PANTHER" id="PTHR23153">
    <property type="entry name" value="UBX-RELATED"/>
    <property type="match status" value="1"/>
</dbReference>
<evidence type="ECO:0000259" key="2">
    <source>
        <dbReference type="Pfam" id="PF09409"/>
    </source>
</evidence>
<dbReference type="GO" id="GO:0005737">
    <property type="term" value="C:cytoplasm"/>
    <property type="evidence" value="ECO:0007669"/>
    <property type="project" value="TreeGrafter"/>
</dbReference>
<accession>A0A0P1BBC1</accession>
<evidence type="ECO:0000313" key="4">
    <source>
        <dbReference type="Proteomes" id="UP000054845"/>
    </source>
</evidence>
<name>A0A0P1BBC1_9BASI</name>
<dbReference type="Pfam" id="PF09409">
    <property type="entry name" value="PUB"/>
    <property type="match status" value="1"/>
</dbReference>
<proteinExistence type="predicted"/>
<feature type="domain" description="PUB" evidence="2">
    <location>
        <begin position="59"/>
        <end position="116"/>
    </location>
</feature>
<protein>
    <submittedName>
        <fullName evidence="3">PUB domain</fullName>
    </submittedName>
</protein>
<feature type="compositionally biased region" description="Basic and acidic residues" evidence="1">
    <location>
        <begin position="182"/>
        <end position="209"/>
    </location>
</feature>
<evidence type="ECO:0000313" key="3">
    <source>
        <dbReference type="EMBL" id="CEH13375.1"/>
    </source>
</evidence>
<sequence>MSSAQGAAAARAAEERSRAASQSQQAHLNADGFDSNSFKLKVKRVLDKEISANASAHVTSRCLRLMHALLHNVEQHPQEAKYRSFKSAQPKIHKEVLCVTGAKELLHLAGWNTRVRDFTEEWAFDEKFRPGTAAWSRLKLVVQCLDEHARSLEETAERIKGMQEREAQAEKSRKALAMSQAEEDRERVRRRVERERIAREAKAKSELAQREAGPIQSPSVSTAQGQSPRTGSAKPIEEEATDAEDDYIEVPGHFSELSGGQRLGAKDGA</sequence>
<feature type="region of interest" description="Disordered" evidence="1">
    <location>
        <begin position="160"/>
        <end position="269"/>
    </location>
</feature>
<dbReference type="STRING" id="401625.A0A0P1BBC1"/>
<keyword evidence="4" id="KW-1185">Reference proteome</keyword>
<dbReference type="CDD" id="cd09212">
    <property type="entry name" value="PUB"/>
    <property type="match status" value="1"/>
</dbReference>
<evidence type="ECO:0000256" key="1">
    <source>
        <dbReference type="SAM" id="MobiDB-lite"/>
    </source>
</evidence>
<feature type="compositionally biased region" description="Polar residues" evidence="1">
    <location>
        <begin position="216"/>
        <end position="230"/>
    </location>
</feature>
<feature type="compositionally biased region" description="Acidic residues" evidence="1">
    <location>
        <begin position="238"/>
        <end position="248"/>
    </location>
</feature>
<feature type="compositionally biased region" description="Basic and acidic residues" evidence="1">
    <location>
        <begin position="160"/>
        <end position="173"/>
    </location>
</feature>
<dbReference type="OrthoDB" id="49605at2759"/>
<organism evidence="3 4">
    <name type="scientific">Ceraceosorus bombacis</name>
    <dbReference type="NCBI Taxonomy" id="401625"/>
    <lineage>
        <taxon>Eukaryota</taxon>
        <taxon>Fungi</taxon>
        <taxon>Dikarya</taxon>
        <taxon>Basidiomycota</taxon>
        <taxon>Ustilaginomycotina</taxon>
        <taxon>Exobasidiomycetes</taxon>
        <taxon>Ceraceosorales</taxon>
        <taxon>Ceraceosoraceae</taxon>
        <taxon>Ceraceosorus</taxon>
    </lineage>
</organism>
<feature type="region of interest" description="Disordered" evidence="1">
    <location>
        <begin position="1"/>
        <end position="28"/>
    </location>
</feature>
<reference evidence="3 4" key="1">
    <citation type="submission" date="2014-09" db="EMBL/GenBank/DDBJ databases">
        <authorList>
            <person name="Magalhaes I.L.F."/>
            <person name="Oliveira U."/>
            <person name="Santos F.R."/>
            <person name="Vidigal T.H.D.A."/>
            <person name="Brescovit A.D."/>
            <person name="Santos A.J."/>
        </authorList>
    </citation>
    <scope>NUCLEOTIDE SEQUENCE [LARGE SCALE GENOMIC DNA]</scope>
</reference>